<organism evidence="2 3">
    <name type="scientific">Nitrospira moscoviensis</name>
    <dbReference type="NCBI Taxonomy" id="42253"/>
    <lineage>
        <taxon>Bacteria</taxon>
        <taxon>Pseudomonadati</taxon>
        <taxon>Nitrospirota</taxon>
        <taxon>Nitrospiria</taxon>
        <taxon>Nitrospirales</taxon>
        <taxon>Nitrospiraceae</taxon>
        <taxon>Nitrospira</taxon>
    </lineage>
</organism>
<reference evidence="2 3" key="1">
    <citation type="journal article" date="2015" name="Proc. Natl. Acad. Sci. U.S.A.">
        <title>Expanded metabolic versatility of ubiquitous nitrite-oxidizing bacteria from the genus Nitrospira.</title>
        <authorList>
            <person name="Koch H."/>
            <person name="Lucker S."/>
            <person name="Albertsen M."/>
            <person name="Kitzinger K."/>
            <person name="Herbold C."/>
            <person name="Spieck E."/>
            <person name="Nielsen P.H."/>
            <person name="Wagner M."/>
            <person name="Daims H."/>
        </authorList>
    </citation>
    <scope>NUCLEOTIDE SEQUENCE [LARGE SCALE GENOMIC DNA]</scope>
    <source>
        <strain evidence="2 3">NSP M-1</strain>
    </source>
</reference>
<feature type="transmembrane region" description="Helical" evidence="1">
    <location>
        <begin position="137"/>
        <end position="158"/>
    </location>
</feature>
<keyword evidence="3" id="KW-1185">Reference proteome</keyword>
<dbReference type="KEGG" id="nmv:NITMOv2_4147"/>
<keyword evidence="1" id="KW-1133">Transmembrane helix</keyword>
<dbReference type="OrthoDB" id="5195044at2"/>
<evidence type="ECO:0008006" key="4">
    <source>
        <dbReference type="Google" id="ProtNLM"/>
    </source>
</evidence>
<dbReference type="AlphaFoldDB" id="A0A0K2GI48"/>
<gene>
    <name evidence="2" type="ORF">NITMOv2_4147</name>
</gene>
<keyword evidence="1" id="KW-0472">Membrane</keyword>
<dbReference type="STRING" id="42253.NITMOv2_4147"/>
<evidence type="ECO:0000313" key="3">
    <source>
        <dbReference type="Proteomes" id="UP000069205"/>
    </source>
</evidence>
<proteinExistence type="predicted"/>
<accession>A0A0K2GI48</accession>
<feature type="transmembrane region" description="Helical" evidence="1">
    <location>
        <begin position="106"/>
        <end position="125"/>
    </location>
</feature>
<dbReference type="PATRIC" id="fig|42253.5.peg.4095"/>
<dbReference type="Proteomes" id="UP000069205">
    <property type="component" value="Chromosome"/>
</dbReference>
<name>A0A0K2GI48_NITMO</name>
<keyword evidence="1" id="KW-0812">Transmembrane</keyword>
<dbReference type="RefSeq" id="WP_053381374.1">
    <property type="nucleotide sequence ID" value="NZ_CP011801.1"/>
</dbReference>
<sequence length="172" mass="18226">MNDVYAHNSVPRSDAVYAGVMAGLIAGLAMAMVSMMMAMLTGEGFWAPVKKISVTLLGRSAVQNVGFEFMPVMVGMMIHFVTAIAFGIIFALLGGRQSYGSAVASGIGYGLAVWLVMQFIVLPFVNPVMADMPPLQFAILHMIFGGTLGSYPAFLPSIGGADVRTMRPPRAS</sequence>
<feature type="transmembrane region" description="Helical" evidence="1">
    <location>
        <begin position="15"/>
        <end position="40"/>
    </location>
</feature>
<evidence type="ECO:0000256" key="1">
    <source>
        <dbReference type="SAM" id="Phobius"/>
    </source>
</evidence>
<protein>
    <recommendedName>
        <fullName evidence="4">DUF1440 domain-containing protein</fullName>
    </recommendedName>
</protein>
<dbReference type="EMBL" id="CP011801">
    <property type="protein sequence ID" value="ALA60529.1"/>
    <property type="molecule type" value="Genomic_DNA"/>
</dbReference>
<evidence type="ECO:0000313" key="2">
    <source>
        <dbReference type="EMBL" id="ALA60529.1"/>
    </source>
</evidence>
<feature type="transmembrane region" description="Helical" evidence="1">
    <location>
        <begin position="69"/>
        <end position="94"/>
    </location>
</feature>